<name>A0A2H0XVP8_UNCSA</name>
<dbReference type="EMBL" id="PEYM01000104">
    <property type="protein sequence ID" value="PIS29030.1"/>
    <property type="molecule type" value="Genomic_DNA"/>
</dbReference>
<dbReference type="Pfam" id="PF00271">
    <property type="entry name" value="Helicase_C"/>
    <property type="match status" value="1"/>
</dbReference>
<dbReference type="AlphaFoldDB" id="A0A2H0XVP8"/>
<gene>
    <name evidence="4" type="ORF">COT42_06260</name>
</gene>
<keyword evidence="1" id="KW-0378">Hydrolase</keyword>
<dbReference type="SMART" id="SM00490">
    <property type="entry name" value="HELICc"/>
    <property type="match status" value="1"/>
</dbReference>
<dbReference type="PROSITE" id="PS51192">
    <property type="entry name" value="HELICASE_ATP_BIND_1"/>
    <property type="match status" value="1"/>
</dbReference>
<evidence type="ECO:0000259" key="3">
    <source>
        <dbReference type="PROSITE" id="PS51194"/>
    </source>
</evidence>
<keyword evidence="4" id="KW-0067">ATP-binding</keyword>
<dbReference type="GO" id="GO:0005524">
    <property type="term" value="F:ATP binding"/>
    <property type="evidence" value="ECO:0007669"/>
    <property type="project" value="InterPro"/>
</dbReference>
<sequence>MELEIICLPDQSFCLEWTKTDKPIDKSRERLQNEIVRCFAKDQTGAFLLLGLFDHSIALSVSLTYWRDFAGLFARNLSRVPDLEILREKAEVVLAADEADQFLATAPAMPGLENINRAVLYSVFEKILAKFKGEIAKFKGTVAEFLSKYGQELHLVGRVYFHLVENKDEHYPFAFLATYSTELTKAGTSKHLPLKNALQEYENQHDKLLALLATVYAVARESGFVSQMLETGEIFHPLSWTAAEAYTFLREIPTYENAGILCRMPNWWKGSAGKPRLSITAGQAGPSRVGLDALLSFDAKLMLGEDALSPEEARELLEQTEGLAFIKNKWIEVDHEKLKQTLQAFEQARNLIEQGGLTLRDALRWQMKPEGILKNSPAGVAIEITSGEWLRGVTQKILNLDDLEKTTKPEKSFKGQLRPYQEKGLAWLHYFHQLGLGACLADDMGLGKTIQILAFLDKLRSAKKACPSLLIIPASLIGNWAEEIKRFTPELKFLVLHPSSGAGGSWDLFDLVITTYSMVARYPALKEQPWNYIILDEAQAIKNPLAKQTRAIKELKSFNRLVMTGTPVENRLTDLWSLFDFLNPGLLGTTAEFAGISANYARLRQAIAPFILRRMKTDKSIISDLPEKVEMKTFTQLSSKQVILYQQLVVDLKELVETASGIQRKGVILASLMKFKQLCNHPDQYLGSHEFAPADSGKFARLREICETIYEKRERALVFTQFKEMTRPLQLFLQTIFGHEGLVLHGGTPVKKRKEIIAKFQAAQYLPFLVLSLKAGGVGLNLTAANHVIHFDRWWNPAVENQATDRAFRIGQKKSVIVHKFLTRGTIEEKIDKMLEDKAKLSAEVVSGGGEAWLTEMKSSELLDLFKLSF</sequence>
<dbReference type="InterPro" id="IPR022138">
    <property type="entry name" value="DUF3670"/>
</dbReference>
<dbReference type="InterPro" id="IPR049730">
    <property type="entry name" value="SNF2/RAD54-like_C"/>
</dbReference>
<dbReference type="Proteomes" id="UP000231343">
    <property type="component" value="Unassembled WGS sequence"/>
</dbReference>
<dbReference type="InterPro" id="IPR027417">
    <property type="entry name" value="P-loop_NTPase"/>
</dbReference>
<dbReference type="Gene3D" id="3.40.50.10810">
    <property type="entry name" value="Tandem AAA-ATPase domain"/>
    <property type="match status" value="1"/>
</dbReference>
<dbReference type="Gene3D" id="3.40.50.300">
    <property type="entry name" value="P-loop containing nucleotide triphosphate hydrolases"/>
    <property type="match status" value="1"/>
</dbReference>
<proteinExistence type="predicted"/>
<protein>
    <submittedName>
        <fullName evidence="4">ATP-dependent helicase</fullName>
    </submittedName>
</protein>
<dbReference type="InterPro" id="IPR038718">
    <property type="entry name" value="SNF2-like_sf"/>
</dbReference>
<dbReference type="InterPro" id="IPR014001">
    <property type="entry name" value="Helicase_ATP-bd"/>
</dbReference>
<feature type="domain" description="Helicase ATP-binding" evidence="2">
    <location>
        <begin position="429"/>
        <end position="585"/>
    </location>
</feature>
<accession>A0A2H0XVP8</accession>
<keyword evidence="4" id="KW-0547">Nucleotide-binding</keyword>
<dbReference type="GO" id="GO:0004386">
    <property type="term" value="F:helicase activity"/>
    <property type="evidence" value="ECO:0007669"/>
    <property type="project" value="UniProtKB-KW"/>
</dbReference>
<feature type="domain" description="Helicase C-terminal" evidence="3">
    <location>
        <begin position="701"/>
        <end position="861"/>
    </location>
</feature>
<evidence type="ECO:0000313" key="5">
    <source>
        <dbReference type="Proteomes" id="UP000231343"/>
    </source>
</evidence>
<dbReference type="SMART" id="SM00487">
    <property type="entry name" value="DEXDc"/>
    <property type="match status" value="1"/>
</dbReference>
<dbReference type="InterPro" id="IPR000330">
    <property type="entry name" value="SNF2_N"/>
</dbReference>
<dbReference type="PANTHER" id="PTHR10799">
    <property type="entry name" value="SNF2/RAD54 HELICASE FAMILY"/>
    <property type="match status" value="1"/>
</dbReference>
<dbReference type="GO" id="GO:0016787">
    <property type="term" value="F:hydrolase activity"/>
    <property type="evidence" value="ECO:0007669"/>
    <property type="project" value="UniProtKB-KW"/>
</dbReference>
<evidence type="ECO:0000259" key="2">
    <source>
        <dbReference type="PROSITE" id="PS51192"/>
    </source>
</evidence>
<comment type="caution">
    <text evidence="4">The sequence shown here is derived from an EMBL/GenBank/DDBJ whole genome shotgun (WGS) entry which is preliminary data.</text>
</comment>
<dbReference type="Pfam" id="PF12419">
    <property type="entry name" value="DUF3670"/>
    <property type="match status" value="1"/>
</dbReference>
<dbReference type="PROSITE" id="PS51194">
    <property type="entry name" value="HELICASE_CTER"/>
    <property type="match status" value="1"/>
</dbReference>
<organism evidence="4 5">
    <name type="scientific">Candidatus Saganbacteria bacterium CG08_land_8_20_14_0_20_45_16</name>
    <dbReference type="NCBI Taxonomy" id="2014293"/>
    <lineage>
        <taxon>Bacteria</taxon>
        <taxon>Bacillati</taxon>
        <taxon>Saganbacteria</taxon>
    </lineage>
</organism>
<evidence type="ECO:0000256" key="1">
    <source>
        <dbReference type="ARBA" id="ARBA00022801"/>
    </source>
</evidence>
<dbReference type="InterPro" id="IPR001650">
    <property type="entry name" value="Helicase_C-like"/>
</dbReference>
<reference evidence="4 5" key="1">
    <citation type="submission" date="2017-09" db="EMBL/GenBank/DDBJ databases">
        <title>Depth-based differentiation of microbial function through sediment-hosted aquifers and enrichment of novel symbionts in the deep terrestrial subsurface.</title>
        <authorList>
            <person name="Probst A.J."/>
            <person name="Ladd B."/>
            <person name="Jarett J.K."/>
            <person name="Geller-Mcgrath D.E."/>
            <person name="Sieber C.M."/>
            <person name="Emerson J.B."/>
            <person name="Anantharaman K."/>
            <person name="Thomas B.C."/>
            <person name="Malmstrom R."/>
            <person name="Stieglmeier M."/>
            <person name="Klingl A."/>
            <person name="Woyke T."/>
            <person name="Ryan C.M."/>
            <person name="Banfield J.F."/>
        </authorList>
    </citation>
    <scope>NUCLEOTIDE SEQUENCE [LARGE SCALE GENOMIC DNA]</scope>
    <source>
        <strain evidence="4">CG08_land_8_20_14_0_20_45_16</strain>
    </source>
</reference>
<evidence type="ECO:0000313" key="4">
    <source>
        <dbReference type="EMBL" id="PIS29030.1"/>
    </source>
</evidence>
<keyword evidence="4" id="KW-0347">Helicase</keyword>
<dbReference type="CDD" id="cd18793">
    <property type="entry name" value="SF2_C_SNF"/>
    <property type="match status" value="1"/>
</dbReference>
<dbReference type="Pfam" id="PF00176">
    <property type="entry name" value="SNF2-rel_dom"/>
    <property type="match status" value="1"/>
</dbReference>
<dbReference type="SUPFAM" id="SSF52540">
    <property type="entry name" value="P-loop containing nucleoside triphosphate hydrolases"/>
    <property type="match status" value="2"/>
</dbReference>